<dbReference type="InterPro" id="IPR016181">
    <property type="entry name" value="Acyl_CoA_acyltransferase"/>
</dbReference>
<evidence type="ECO:0000259" key="1">
    <source>
        <dbReference type="Pfam" id="PF13302"/>
    </source>
</evidence>
<dbReference type="PANTHER" id="PTHR43792">
    <property type="entry name" value="GNAT FAMILY, PUTATIVE (AFU_ORTHOLOGUE AFUA_3G00765)-RELATED-RELATED"/>
    <property type="match status" value="1"/>
</dbReference>
<evidence type="ECO:0000313" key="2">
    <source>
        <dbReference type="EMBL" id="KAJ7031958.1"/>
    </source>
</evidence>
<dbReference type="Gene3D" id="3.40.630.30">
    <property type="match status" value="1"/>
</dbReference>
<dbReference type="AlphaFoldDB" id="A0AAD6WYD0"/>
<dbReference type="GO" id="GO:0016747">
    <property type="term" value="F:acyltransferase activity, transferring groups other than amino-acyl groups"/>
    <property type="evidence" value="ECO:0007669"/>
    <property type="project" value="InterPro"/>
</dbReference>
<dbReference type="Pfam" id="PF13302">
    <property type="entry name" value="Acetyltransf_3"/>
    <property type="match status" value="1"/>
</dbReference>
<name>A0AAD6WYD0_9AGAR</name>
<dbReference type="SUPFAM" id="SSF55729">
    <property type="entry name" value="Acyl-CoA N-acyltransferases (Nat)"/>
    <property type="match status" value="1"/>
</dbReference>
<dbReference type="Proteomes" id="UP001218188">
    <property type="component" value="Unassembled WGS sequence"/>
</dbReference>
<comment type="caution">
    <text evidence="2">The sequence shown here is derived from an EMBL/GenBank/DDBJ whole genome shotgun (WGS) entry which is preliminary data.</text>
</comment>
<protein>
    <submittedName>
        <fullName evidence="2">Acyl-CoA N-acyltransferase</fullName>
    </submittedName>
</protein>
<dbReference type="InterPro" id="IPR051531">
    <property type="entry name" value="N-acetyltransferase"/>
</dbReference>
<keyword evidence="3" id="KW-1185">Reference proteome</keyword>
<accession>A0AAD6WYD0</accession>
<organism evidence="2 3">
    <name type="scientific">Mycena alexandri</name>
    <dbReference type="NCBI Taxonomy" id="1745969"/>
    <lineage>
        <taxon>Eukaryota</taxon>
        <taxon>Fungi</taxon>
        <taxon>Dikarya</taxon>
        <taxon>Basidiomycota</taxon>
        <taxon>Agaricomycotina</taxon>
        <taxon>Agaricomycetes</taxon>
        <taxon>Agaricomycetidae</taxon>
        <taxon>Agaricales</taxon>
        <taxon>Marasmiineae</taxon>
        <taxon>Mycenaceae</taxon>
        <taxon>Mycena</taxon>
    </lineage>
</organism>
<dbReference type="InterPro" id="IPR000182">
    <property type="entry name" value="GNAT_dom"/>
</dbReference>
<proteinExistence type="predicted"/>
<reference evidence="2" key="1">
    <citation type="submission" date="2023-03" db="EMBL/GenBank/DDBJ databases">
        <title>Massive genome expansion in bonnet fungi (Mycena s.s.) driven by repeated elements and novel gene families across ecological guilds.</title>
        <authorList>
            <consortium name="Lawrence Berkeley National Laboratory"/>
            <person name="Harder C.B."/>
            <person name="Miyauchi S."/>
            <person name="Viragh M."/>
            <person name="Kuo A."/>
            <person name="Thoen E."/>
            <person name="Andreopoulos B."/>
            <person name="Lu D."/>
            <person name="Skrede I."/>
            <person name="Drula E."/>
            <person name="Henrissat B."/>
            <person name="Morin E."/>
            <person name="Kohler A."/>
            <person name="Barry K."/>
            <person name="LaButti K."/>
            <person name="Morin E."/>
            <person name="Salamov A."/>
            <person name="Lipzen A."/>
            <person name="Mereny Z."/>
            <person name="Hegedus B."/>
            <person name="Baldrian P."/>
            <person name="Stursova M."/>
            <person name="Weitz H."/>
            <person name="Taylor A."/>
            <person name="Grigoriev I.V."/>
            <person name="Nagy L.G."/>
            <person name="Martin F."/>
            <person name="Kauserud H."/>
        </authorList>
    </citation>
    <scope>NUCLEOTIDE SEQUENCE</scope>
    <source>
        <strain evidence="2">CBHHK200</strain>
    </source>
</reference>
<sequence>MILEETLACISARVSLVPPSESDDTHFAALRCHPETRRYLPFVPDHCSPQEARELRTSRAPDRTRIDFSIYVETPGSPPKYAGAVGILNINETFNACEAGISIVPEHFRGGIATEALYGLLRYAFEERKFHRVVFHTAITKVQYSDAGLAGAVWGSNGGNSQRKPDGRQRWLYRCLRLWHS</sequence>
<feature type="domain" description="N-acetyltransferase" evidence="1">
    <location>
        <begin position="13"/>
        <end position="138"/>
    </location>
</feature>
<dbReference type="EMBL" id="JARJCM010000077">
    <property type="protein sequence ID" value="KAJ7031958.1"/>
    <property type="molecule type" value="Genomic_DNA"/>
</dbReference>
<evidence type="ECO:0000313" key="3">
    <source>
        <dbReference type="Proteomes" id="UP001218188"/>
    </source>
</evidence>
<gene>
    <name evidence="2" type="ORF">C8F04DRAFT_1108725</name>
</gene>